<comment type="caution">
    <text evidence="2">The sequence shown here is derived from an EMBL/GenBank/DDBJ whole genome shotgun (WGS) entry which is preliminary data.</text>
</comment>
<dbReference type="EMBL" id="CAJHCP010000011">
    <property type="protein sequence ID" value="CAD6551276.1"/>
    <property type="molecule type" value="Genomic_DNA"/>
</dbReference>
<keyword evidence="1" id="KW-1133">Transmembrane helix</keyword>
<evidence type="ECO:0000256" key="1">
    <source>
        <dbReference type="SAM" id="Phobius"/>
    </source>
</evidence>
<gene>
    <name evidence="2" type="ORF">LMG28140_05012</name>
</gene>
<sequence>MRVSVTHVLFPVQLAMNTFLLLQIVTVAVALVCIALVPVVIRHDPGLARRVVRIDAIRLPRWPNLLTRAGAGCLLASFALLVLACYHILADAPT</sequence>
<evidence type="ECO:0008006" key="4">
    <source>
        <dbReference type="Google" id="ProtNLM"/>
    </source>
</evidence>
<name>A0ABN7I3I2_9BURK</name>
<keyword evidence="1" id="KW-0472">Membrane</keyword>
<keyword evidence="3" id="KW-1185">Reference proteome</keyword>
<feature type="transmembrane region" description="Helical" evidence="1">
    <location>
        <begin position="62"/>
        <end position="89"/>
    </location>
</feature>
<organism evidence="2 3">
    <name type="scientific">Paraburkholderia metrosideri</name>
    <dbReference type="NCBI Taxonomy" id="580937"/>
    <lineage>
        <taxon>Bacteria</taxon>
        <taxon>Pseudomonadati</taxon>
        <taxon>Pseudomonadota</taxon>
        <taxon>Betaproteobacteria</taxon>
        <taxon>Burkholderiales</taxon>
        <taxon>Burkholderiaceae</taxon>
        <taxon>Paraburkholderia</taxon>
    </lineage>
</organism>
<dbReference type="Proteomes" id="UP000598032">
    <property type="component" value="Unassembled WGS sequence"/>
</dbReference>
<evidence type="ECO:0000313" key="2">
    <source>
        <dbReference type="EMBL" id="CAD6551276.1"/>
    </source>
</evidence>
<evidence type="ECO:0000313" key="3">
    <source>
        <dbReference type="Proteomes" id="UP000598032"/>
    </source>
</evidence>
<reference evidence="2 3" key="1">
    <citation type="submission" date="2020-10" db="EMBL/GenBank/DDBJ databases">
        <authorList>
            <person name="Peeters C."/>
        </authorList>
    </citation>
    <scope>NUCLEOTIDE SEQUENCE [LARGE SCALE GENOMIC DNA]</scope>
    <source>
        <strain evidence="2 3">LMG 28140</strain>
    </source>
</reference>
<feature type="transmembrane region" description="Helical" evidence="1">
    <location>
        <begin position="20"/>
        <end position="41"/>
    </location>
</feature>
<proteinExistence type="predicted"/>
<protein>
    <recommendedName>
        <fullName evidence="4">Transmembrane protein</fullName>
    </recommendedName>
</protein>
<accession>A0ABN7I3I2</accession>
<keyword evidence="1" id="KW-0812">Transmembrane</keyword>